<sequence>MSPIDNILEQLIEESRELEKKIATLSRKPYIIGFISKKYIKCGKKNCKCQKNKNYYHGPYYYLRKEPDYKYRTYLGKTIPENIEEEIKTGLLLKEAIERKRKIDQTIKKISNLLVKK</sequence>
<dbReference type="Proteomes" id="UP001200513">
    <property type="component" value="Chromosome"/>
</dbReference>
<evidence type="ECO:0000259" key="1">
    <source>
        <dbReference type="Pfam" id="PF20586"/>
    </source>
</evidence>
<feature type="domain" description="DUF6788" evidence="1">
    <location>
        <begin position="9"/>
        <end position="81"/>
    </location>
</feature>
<accession>A0A9Y1BPH5</accession>
<evidence type="ECO:0000313" key="2">
    <source>
        <dbReference type="EMBL" id="UJG42660.1"/>
    </source>
</evidence>
<organism evidence="2">
    <name type="scientific">Candidatus Heimdallarchaeum endolithica</name>
    <dbReference type="NCBI Taxonomy" id="2876572"/>
    <lineage>
        <taxon>Archaea</taxon>
        <taxon>Promethearchaeati</taxon>
        <taxon>Candidatus Heimdallarchaeota</taxon>
        <taxon>Candidatus Heimdallarchaeia (ex Rinke et al. 2021) (nom. nud.)</taxon>
        <taxon>Candidatus Heimdallarchaeales</taxon>
        <taxon>Candidatus Heimdallarchaeaceae</taxon>
        <taxon>Candidatus Heimdallarchaeum</taxon>
    </lineage>
</organism>
<dbReference type="InterPro" id="IPR046738">
    <property type="entry name" value="DUF6788"/>
</dbReference>
<dbReference type="Pfam" id="PF20586">
    <property type="entry name" value="DUF6788"/>
    <property type="match status" value="1"/>
</dbReference>
<protein>
    <recommendedName>
        <fullName evidence="1">DUF6788 domain-containing protein</fullName>
    </recommendedName>
</protein>
<name>A0A9Y1BPH5_9ARCH</name>
<dbReference type="EMBL" id="CP084167">
    <property type="protein sequence ID" value="UJG42660.1"/>
    <property type="molecule type" value="Genomic_DNA"/>
</dbReference>
<reference evidence="2" key="1">
    <citation type="journal article" date="2022" name="Nat. Microbiol.">
        <title>Unique mobile elements and scalable gene flow at the prokaryote-eukaryote boundary revealed by circularized Asgard archaea genomes.</title>
        <authorList>
            <person name="Wu F."/>
            <person name="Speth D.R."/>
            <person name="Philosof A."/>
            <person name="Cremiere A."/>
            <person name="Narayanan A."/>
            <person name="Barco R.A."/>
            <person name="Connon S.A."/>
            <person name="Amend J.P."/>
            <person name="Antoshechkin I.A."/>
            <person name="Orphan V.J."/>
        </authorList>
    </citation>
    <scope>NUCLEOTIDE SEQUENCE</scope>
    <source>
        <strain evidence="2">PR6</strain>
    </source>
</reference>
<proteinExistence type="predicted"/>
<gene>
    <name evidence="2" type="ORF">K9W46_09730</name>
</gene>
<dbReference type="AlphaFoldDB" id="A0A9Y1BPH5"/>